<reference evidence="3" key="1">
    <citation type="journal article" date="2012" name="Nature">
        <title>The oyster genome reveals stress adaptation and complexity of shell formation.</title>
        <authorList>
            <person name="Zhang G."/>
            <person name="Fang X."/>
            <person name="Guo X."/>
            <person name="Li L."/>
            <person name="Luo R."/>
            <person name="Xu F."/>
            <person name="Yang P."/>
            <person name="Zhang L."/>
            <person name="Wang X."/>
            <person name="Qi H."/>
            <person name="Xiong Z."/>
            <person name="Que H."/>
            <person name="Xie Y."/>
            <person name="Holland P.W."/>
            <person name="Paps J."/>
            <person name="Zhu Y."/>
            <person name="Wu F."/>
            <person name="Chen Y."/>
            <person name="Wang J."/>
            <person name="Peng C."/>
            <person name="Meng J."/>
            <person name="Yang L."/>
            <person name="Liu J."/>
            <person name="Wen B."/>
            <person name="Zhang N."/>
            <person name="Huang Z."/>
            <person name="Zhu Q."/>
            <person name="Feng Y."/>
            <person name="Mount A."/>
            <person name="Hedgecock D."/>
            <person name="Xu Z."/>
            <person name="Liu Y."/>
            <person name="Domazet-Loso T."/>
            <person name="Du Y."/>
            <person name="Sun X."/>
            <person name="Zhang S."/>
            <person name="Liu B."/>
            <person name="Cheng P."/>
            <person name="Jiang X."/>
            <person name="Li J."/>
            <person name="Fan D."/>
            <person name="Wang W."/>
            <person name="Fu W."/>
            <person name="Wang T."/>
            <person name="Wang B."/>
            <person name="Zhang J."/>
            <person name="Peng Z."/>
            <person name="Li Y."/>
            <person name="Li N."/>
            <person name="Wang J."/>
            <person name="Chen M."/>
            <person name="He Y."/>
            <person name="Tan F."/>
            <person name="Song X."/>
            <person name="Zheng Q."/>
            <person name="Huang R."/>
            <person name="Yang H."/>
            <person name="Du X."/>
            <person name="Chen L."/>
            <person name="Yang M."/>
            <person name="Gaffney P.M."/>
            <person name="Wang S."/>
            <person name="Luo L."/>
            <person name="She Z."/>
            <person name="Ming Y."/>
            <person name="Huang W."/>
            <person name="Zhang S."/>
            <person name="Huang B."/>
            <person name="Zhang Y."/>
            <person name="Qu T."/>
            <person name="Ni P."/>
            <person name="Miao G."/>
            <person name="Wang J."/>
            <person name="Wang Q."/>
            <person name="Steinberg C.E."/>
            <person name="Wang H."/>
            <person name="Li N."/>
            <person name="Qian L."/>
            <person name="Zhang G."/>
            <person name="Li Y."/>
            <person name="Yang H."/>
            <person name="Liu X."/>
            <person name="Wang J."/>
            <person name="Yin Y."/>
            <person name="Wang J."/>
        </authorList>
    </citation>
    <scope>NUCLEOTIDE SEQUENCE [LARGE SCALE GENOMIC DNA]</scope>
    <source>
        <strain evidence="3">05x7-T-G4-1.051#20</strain>
    </source>
</reference>
<dbReference type="SUPFAM" id="SSF53098">
    <property type="entry name" value="Ribonuclease H-like"/>
    <property type="match status" value="1"/>
</dbReference>
<gene>
    <name evidence="3" type="ORF">CGI_10005588</name>
</gene>
<dbReference type="Gene3D" id="3.30.420.10">
    <property type="entry name" value="Ribonuclease H-like superfamily/Ribonuclease H"/>
    <property type="match status" value="1"/>
</dbReference>
<sequence>MSCVGQPSIPDGYPTGAASGTPPTVTFICNPGYTLSGNPTYTCDTSTSCDIIQLACVAGEEMFNKYVFPNLTITPGATAVTGIYVKNGEMFVHNTRVQSVSVEKCIEELAEWLKQFHKPILSKIDIE</sequence>
<dbReference type="Gene3D" id="2.10.70.10">
    <property type="entry name" value="Complement Module, domain 1"/>
    <property type="match status" value="1"/>
</dbReference>
<proteinExistence type="predicted"/>
<accession>K1QGK3</accession>
<protein>
    <recommendedName>
        <fullName evidence="2">Sushi domain-containing protein</fullName>
    </recommendedName>
</protein>
<dbReference type="GO" id="GO:0003676">
    <property type="term" value="F:nucleic acid binding"/>
    <property type="evidence" value="ECO:0007669"/>
    <property type="project" value="InterPro"/>
</dbReference>
<dbReference type="HOGENOM" id="CLU_1972613_0_0_1"/>
<evidence type="ECO:0000259" key="2">
    <source>
        <dbReference type="Pfam" id="PF00084"/>
    </source>
</evidence>
<feature type="domain" description="Sushi" evidence="2">
    <location>
        <begin position="22"/>
        <end position="45"/>
    </location>
</feature>
<dbReference type="InterPro" id="IPR036397">
    <property type="entry name" value="RNaseH_sf"/>
</dbReference>
<dbReference type="InterPro" id="IPR012337">
    <property type="entry name" value="RNaseH-like_sf"/>
</dbReference>
<dbReference type="InParanoid" id="K1QGK3"/>
<dbReference type="EMBL" id="JH816580">
    <property type="protein sequence ID" value="EKC20716.1"/>
    <property type="molecule type" value="Genomic_DNA"/>
</dbReference>
<dbReference type="SUPFAM" id="SSF57535">
    <property type="entry name" value="Complement control module/SCR domain"/>
    <property type="match status" value="1"/>
</dbReference>
<dbReference type="InterPro" id="IPR000436">
    <property type="entry name" value="Sushi_SCR_CCP_dom"/>
</dbReference>
<dbReference type="CDD" id="cd00033">
    <property type="entry name" value="CCP"/>
    <property type="match status" value="1"/>
</dbReference>
<keyword evidence="1" id="KW-1015">Disulfide bond</keyword>
<evidence type="ECO:0000256" key="1">
    <source>
        <dbReference type="ARBA" id="ARBA00023157"/>
    </source>
</evidence>
<dbReference type="AlphaFoldDB" id="K1QGK3"/>
<organism evidence="3">
    <name type="scientific">Magallana gigas</name>
    <name type="common">Pacific oyster</name>
    <name type="synonym">Crassostrea gigas</name>
    <dbReference type="NCBI Taxonomy" id="29159"/>
    <lineage>
        <taxon>Eukaryota</taxon>
        <taxon>Metazoa</taxon>
        <taxon>Spiralia</taxon>
        <taxon>Lophotrochozoa</taxon>
        <taxon>Mollusca</taxon>
        <taxon>Bivalvia</taxon>
        <taxon>Autobranchia</taxon>
        <taxon>Pteriomorphia</taxon>
        <taxon>Ostreida</taxon>
        <taxon>Ostreoidea</taxon>
        <taxon>Ostreidae</taxon>
        <taxon>Magallana</taxon>
    </lineage>
</organism>
<dbReference type="Pfam" id="PF00084">
    <property type="entry name" value="Sushi"/>
    <property type="match status" value="1"/>
</dbReference>
<dbReference type="InterPro" id="IPR035976">
    <property type="entry name" value="Sushi/SCR/CCP_sf"/>
</dbReference>
<evidence type="ECO:0000313" key="3">
    <source>
        <dbReference type="EMBL" id="EKC20716.1"/>
    </source>
</evidence>
<name>K1QGK3_MAGGI</name>